<evidence type="ECO:0000256" key="1">
    <source>
        <dbReference type="SAM" id="MobiDB-lite"/>
    </source>
</evidence>
<dbReference type="EMBL" id="VOIX01000007">
    <property type="protein sequence ID" value="MRJ22561.1"/>
    <property type="molecule type" value="Genomic_DNA"/>
</dbReference>
<proteinExistence type="predicted"/>
<dbReference type="AlphaFoldDB" id="A0A646P2B5"/>
<protein>
    <submittedName>
        <fullName evidence="2">Uncharacterized protein</fullName>
    </submittedName>
</protein>
<comment type="caution">
    <text evidence="2">The sequence shown here is derived from an EMBL/GenBank/DDBJ whole genome shotgun (WGS) entry which is preliminary data.</text>
</comment>
<evidence type="ECO:0000313" key="2">
    <source>
        <dbReference type="EMBL" id="MRJ22561.1"/>
    </source>
</evidence>
<name>A0A646P2B5_9PSED</name>
<feature type="region of interest" description="Disordered" evidence="1">
    <location>
        <begin position="1"/>
        <end position="33"/>
    </location>
</feature>
<organism evidence="2 3">
    <name type="scientific">Pseudomonas haemolytica</name>
    <dbReference type="NCBI Taxonomy" id="2600065"/>
    <lineage>
        <taxon>Bacteria</taxon>
        <taxon>Pseudomonadati</taxon>
        <taxon>Pseudomonadota</taxon>
        <taxon>Gammaproteobacteria</taxon>
        <taxon>Pseudomonadales</taxon>
        <taxon>Pseudomonadaceae</taxon>
        <taxon>Pseudomonas</taxon>
    </lineage>
</organism>
<accession>A0A646P2B5</accession>
<sequence>MQYKCGSGLARESGVSGTESGSDTPLSRASPLPHFDWCLTQDWRLRGCAANFTPANPWAISARILPWSLPSGVATTER</sequence>
<dbReference type="Proteomes" id="UP000432048">
    <property type="component" value="Unassembled WGS sequence"/>
</dbReference>
<evidence type="ECO:0000313" key="3">
    <source>
        <dbReference type="Proteomes" id="UP000432048"/>
    </source>
</evidence>
<feature type="compositionally biased region" description="Polar residues" evidence="1">
    <location>
        <begin position="15"/>
        <end position="27"/>
    </location>
</feature>
<reference evidence="2 3" key="1">
    <citation type="submission" date="2019-08" db="EMBL/GenBank/DDBJ databases">
        <title>Pseudomonas haemolytica sp. nov. isolated from raw milk and skim milk concentrate.</title>
        <authorList>
            <person name="Hofmann K."/>
            <person name="Huptas C."/>
            <person name="Doll E."/>
            <person name="Scherer S."/>
            <person name="Wenning M."/>
        </authorList>
    </citation>
    <scope>NUCLEOTIDE SEQUENCE [LARGE SCALE GENOMIC DNA]</scope>
    <source>
        <strain evidence="2 3">DSM 108988</strain>
    </source>
</reference>
<gene>
    <name evidence="2" type="ORF">FRT60_19830</name>
</gene>